<protein>
    <submittedName>
        <fullName evidence="2">Uncharacterized protein</fullName>
    </submittedName>
</protein>
<dbReference type="AlphaFoldDB" id="A0A6B0UQI3"/>
<keyword evidence="1" id="KW-1133">Transmembrane helix</keyword>
<organism evidence="2">
    <name type="scientific">Ixodes ricinus</name>
    <name type="common">Common tick</name>
    <name type="synonym">Acarus ricinus</name>
    <dbReference type="NCBI Taxonomy" id="34613"/>
    <lineage>
        <taxon>Eukaryota</taxon>
        <taxon>Metazoa</taxon>
        <taxon>Ecdysozoa</taxon>
        <taxon>Arthropoda</taxon>
        <taxon>Chelicerata</taxon>
        <taxon>Arachnida</taxon>
        <taxon>Acari</taxon>
        <taxon>Parasitiformes</taxon>
        <taxon>Ixodida</taxon>
        <taxon>Ixodoidea</taxon>
        <taxon>Ixodidae</taxon>
        <taxon>Ixodinae</taxon>
        <taxon>Ixodes</taxon>
    </lineage>
</organism>
<keyword evidence="1" id="KW-0472">Membrane</keyword>
<proteinExistence type="predicted"/>
<feature type="transmembrane region" description="Helical" evidence="1">
    <location>
        <begin position="6"/>
        <end position="22"/>
    </location>
</feature>
<name>A0A6B0UQI3_IXORI</name>
<sequence length="125" mass="14263">MCCNIFFYYLKLFMPTLWLSFAKRPLRAKCSKLLWPSTKLKKRRKKKKECCGSKKNSCDGCLPSQMVSSVYCSLYSASSMVFATNVVQCVNGLCSCLFMTRPSLFVHILPLQQHTAMPAYVHSNI</sequence>
<evidence type="ECO:0000256" key="1">
    <source>
        <dbReference type="SAM" id="Phobius"/>
    </source>
</evidence>
<reference evidence="2" key="1">
    <citation type="submission" date="2019-12" db="EMBL/GenBank/DDBJ databases">
        <title>An insight into the sialome of adult female Ixodes ricinus ticks feeding for 6 days.</title>
        <authorList>
            <person name="Perner J."/>
            <person name="Ribeiro J.M.C."/>
        </authorList>
    </citation>
    <scope>NUCLEOTIDE SEQUENCE</scope>
    <source>
        <strain evidence="2">Semi-engorged</strain>
        <tissue evidence="2">Salivary glands</tissue>
    </source>
</reference>
<evidence type="ECO:0000313" key="2">
    <source>
        <dbReference type="EMBL" id="MXU91764.1"/>
    </source>
</evidence>
<dbReference type="EMBL" id="GIFC01009681">
    <property type="protein sequence ID" value="MXU91764.1"/>
    <property type="molecule type" value="Transcribed_RNA"/>
</dbReference>
<keyword evidence="1" id="KW-0812">Transmembrane</keyword>
<accession>A0A6B0UQI3</accession>